<dbReference type="RefSeq" id="WP_024360767.1">
    <property type="nucleotide sequence ID" value="NZ_BJNS01000019.1"/>
</dbReference>
<feature type="domain" description="SLH" evidence="4">
    <location>
        <begin position="740"/>
        <end position="800"/>
    </location>
</feature>
<evidence type="ECO:0000256" key="1">
    <source>
        <dbReference type="ARBA" id="ARBA00022729"/>
    </source>
</evidence>
<dbReference type="PANTHER" id="PTHR43308:SF5">
    <property type="entry name" value="S-LAYER PROTEIN _ PEPTIDOGLYCAN ENDO-BETA-N-ACETYLGLUCOSAMINIDASE"/>
    <property type="match status" value="1"/>
</dbReference>
<dbReference type="AlphaFoldDB" id="A0A2S0K609"/>
<keyword evidence="6" id="KW-0326">Glycosidase</keyword>
<dbReference type="Proteomes" id="UP000255295">
    <property type="component" value="Unassembled WGS sequence"/>
</dbReference>
<keyword evidence="6" id="KW-0378">Hydrolase</keyword>
<dbReference type="Pfam" id="PF00395">
    <property type="entry name" value="SLH"/>
    <property type="match status" value="3"/>
</dbReference>
<dbReference type="GeneID" id="48278872"/>
<reference evidence="5 7" key="1">
    <citation type="submission" date="2017-03" db="EMBL/GenBank/DDBJ databases">
        <title>The whole genome sequencing and assembly of Lysinibacillus sphaericus DSM 28T strain.</title>
        <authorList>
            <person name="Lee Y.-J."/>
            <person name="Yi H."/>
            <person name="Bahn Y.-S."/>
            <person name="Kim J.F."/>
            <person name="Lee D.-W."/>
        </authorList>
    </citation>
    <scope>NUCLEOTIDE SEQUENCE [LARGE SCALE GENOMIC DNA]</scope>
    <source>
        <strain evidence="5 7">DSM 28</strain>
    </source>
</reference>
<dbReference type="Proteomes" id="UP000238825">
    <property type="component" value="Chromosome"/>
</dbReference>
<dbReference type="PROSITE" id="PS51272">
    <property type="entry name" value="SLH"/>
    <property type="match status" value="3"/>
</dbReference>
<reference evidence="6 8" key="2">
    <citation type="submission" date="2018-06" db="EMBL/GenBank/DDBJ databases">
        <authorList>
            <consortium name="Pathogen Informatics"/>
            <person name="Doyle S."/>
        </authorList>
    </citation>
    <scope>NUCLEOTIDE SEQUENCE [LARGE SCALE GENOMIC DNA]</scope>
    <source>
        <strain evidence="6 8">NCTC10338</strain>
    </source>
</reference>
<proteinExistence type="predicted"/>
<dbReference type="InterPro" id="IPR025883">
    <property type="entry name" value="Cadherin-like_domain"/>
</dbReference>
<dbReference type="PANTHER" id="PTHR43308">
    <property type="entry name" value="OUTER MEMBRANE PROTEIN ALPHA-RELATED"/>
    <property type="match status" value="1"/>
</dbReference>
<name>A0A2S0K609_LYSSH</name>
<dbReference type="InterPro" id="IPR051465">
    <property type="entry name" value="Cell_Envelope_Struct_Comp"/>
</dbReference>
<evidence type="ECO:0000313" key="8">
    <source>
        <dbReference type="Proteomes" id="UP000255295"/>
    </source>
</evidence>
<evidence type="ECO:0000256" key="2">
    <source>
        <dbReference type="SAM" id="MobiDB-lite"/>
    </source>
</evidence>
<organism evidence="5 7">
    <name type="scientific">Lysinibacillus sphaericus</name>
    <name type="common">Bacillus sphaericus</name>
    <dbReference type="NCBI Taxonomy" id="1421"/>
    <lineage>
        <taxon>Bacteria</taxon>
        <taxon>Bacillati</taxon>
        <taxon>Bacillota</taxon>
        <taxon>Bacilli</taxon>
        <taxon>Bacillales</taxon>
        <taxon>Bacillaceae</taxon>
        <taxon>Lysinibacillus</taxon>
    </lineage>
</organism>
<feature type="region of interest" description="Disordered" evidence="2">
    <location>
        <begin position="358"/>
        <end position="382"/>
    </location>
</feature>
<sequence length="800" mass="86742">MLILIALALCLAPMSNASAAQNDLGSFNNASNIEDMKSAMLSDWNVLHYTSGAHQLYLNFKLADQNELANWMIEKRPQAGYNSITLLRQTYLNALIARSLLINVNSAVDAFELWTVFEEETQLDLSDYNLLTTEEQDEVCKQLLQVRPIEGFDKIEMLQTEINTILYQVLSNKVQNDKSSLAVIYSAGDSATSVTQKITLPTVGMNGTTISWSSNMSDIIANDGKVTRPTAMQGNQSVVLTATISKGNVTESKTFTFIVKALSNSSNANLKNLTISSGTLSPAFNKDIKTYTAKVSAGVDSVIITPTVEDSKSTVTVNGTLATQSVKLATGLNTISVIVTAVDGAYQLYTILISKEAPPATSDSNNSSDTPSTTPTPDPASSDAAIIIVNGEEMSLGKAIKSTVNNQKVITLLADSAKLQEKLQTTGNNAIITIPISDTNADMMIGELNGEIVKTMENKQATIVVQTPTASYKLPAQQINIDAISQQLGATVALKDIKIRIELAKVTAEAAQIVDTAANEQNFSLVTKPIDFKVTYSFGNTTGEISKFNTYIERTIALPNDTDLSKITTAVVVRPDGTTYHVPTKVVQKEGKHYAVINSLTNSLYTVVWHPVAFNDVTTHWAKDSINNLGSRFIIDGTSQGVFEPNKDITRSQFVAIMVRGLGLKPSEGTIKYSDVAQDAWYAHYLNTATEYNLIQGYGNGKFGPNDKITRQQAMTILARALSLTNINTSITEDEINSILAPFSDNQQIADDAKRYIALSVKTGLVTGRSNQMIAPADNITRAEVAVIIERFLKTSKLID</sequence>
<evidence type="ECO:0000259" key="4">
    <source>
        <dbReference type="PROSITE" id="PS51272"/>
    </source>
</evidence>
<accession>A0A2S0K609</accession>
<evidence type="ECO:0000313" key="5">
    <source>
        <dbReference type="EMBL" id="AVK98778.1"/>
    </source>
</evidence>
<feature type="signal peptide" evidence="3">
    <location>
        <begin position="1"/>
        <end position="19"/>
    </location>
</feature>
<dbReference type="EMBL" id="UFSZ01000001">
    <property type="protein sequence ID" value="SUV15216.1"/>
    <property type="molecule type" value="Genomic_DNA"/>
</dbReference>
<dbReference type="Pfam" id="PF12733">
    <property type="entry name" value="Cadherin-like"/>
    <property type="match status" value="1"/>
</dbReference>
<gene>
    <name evidence="6" type="primary">amyA_1</name>
    <name evidence="5" type="ORF">LS41612_21960</name>
    <name evidence="6" type="ORF">NCTC10338_00252</name>
</gene>
<protein>
    <submittedName>
        <fullName evidence="6">Alpha-amylase/pullulanase</fullName>
        <ecNumber evidence="6">3.2.1.8</ecNumber>
    </submittedName>
</protein>
<keyword evidence="1 3" id="KW-0732">Signal</keyword>
<dbReference type="EC" id="3.2.1.8" evidence="6"/>
<dbReference type="Pfam" id="PF20578">
    <property type="entry name" value="aBig_2"/>
    <property type="match status" value="1"/>
</dbReference>
<dbReference type="EMBL" id="CP019980">
    <property type="protein sequence ID" value="AVK98778.1"/>
    <property type="molecule type" value="Genomic_DNA"/>
</dbReference>
<dbReference type="InterPro" id="IPR001119">
    <property type="entry name" value="SLH_dom"/>
</dbReference>
<feature type="domain" description="SLH" evidence="4">
    <location>
        <begin position="609"/>
        <end position="668"/>
    </location>
</feature>
<feature type="domain" description="SLH" evidence="4">
    <location>
        <begin position="669"/>
        <end position="732"/>
    </location>
</feature>
<evidence type="ECO:0000313" key="6">
    <source>
        <dbReference type="EMBL" id="SUV15216.1"/>
    </source>
</evidence>
<dbReference type="GO" id="GO:0031176">
    <property type="term" value="F:endo-1,4-beta-xylanase activity"/>
    <property type="evidence" value="ECO:0007669"/>
    <property type="project" value="UniProtKB-EC"/>
</dbReference>
<evidence type="ECO:0000313" key="7">
    <source>
        <dbReference type="Proteomes" id="UP000238825"/>
    </source>
</evidence>
<feature type="chain" id="PRO_5030055031" evidence="3">
    <location>
        <begin position="20"/>
        <end position="800"/>
    </location>
</feature>
<dbReference type="InterPro" id="IPR046780">
    <property type="entry name" value="aBig_2"/>
</dbReference>
<evidence type="ECO:0000256" key="3">
    <source>
        <dbReference type="SAM" id="SignalP"/>
    </source>
</evidence>